<organism evidence="2">
    <name type="scientific">Tetraselmis sp. GSL018</name>
    <dbReference type="NCBI Taxonomy" id="582737"/>
    <lineage>
        <taxon>Eukaryota</taxon>
        <taxon>Viridiplantae</taxon>
        <taxon>Chlorophyta</taxon>
        <taxon>core chlorophytes</taxon>
        <taxon>Chlorodendrophyceae</taxon>
        <taxon>Chlorodendrales</taxon>
        <taxon>Chlorodendraceae</taxon>
        <taxon>Tetraselmis</taxon>
    </lineage>
</organism>
<dbReference type="EMBL" id="GBEZ01027425">
    <property type="protein sequence ID" value="JAC59883.1"/>
    <property type="molecule type" value="Transcribed_RNA"/>
</dbReference>
<sequence>MRAVTHAVQRLNHVLPQEQAGRPRGTALGLQDLPQPSLGGVLGHDAAECHVLHHSESLRRAQRRILPVPRHAHVERRQRGDAVDISRPGPVPVP</sequence>
<dbReference type="AlphaFoldDB" id="A0A061QJK5"/>
<proteinExistence type="predicted"/>
<accession>A0A061QJK5</accession>
<feature type="region of interest" description="Disordered" evidence="1">
    <location>
        <begin position="70"/>
        <end position="94"/>
    </location>
</feature>
<evidence type="ECO:0000256" key="1">
    <source>
        <dbReference type="SAM" id="MobiDB-lite"/>
    </source>
</evidence>
<name>A0A061QJK5_9CHLO</name>
<feature type="compositionally biased region" description="Basic and acidic residues" evidence="1">
    <location>
        <begin position="75"/>
        <end position="84"/>
    </location>
</feature>
<evidence type="ECO:0000313" key="2">
    <source>
        <dbReference type="EMBL" id="JAC59883.1"/>
    </source>
</evidence>
<gene>
    <name evidence="2" type="ORF">TSPGSL018_30360</name>
</gene>
<protein>
    <submittedName>
        <fullName evidence="2">Uncharacterized protein</fullName>
    </submittedName>
</protein>
<reference evidence="2" key="1">
    <citation type="submission" date="2014-05" db="EMBL/GenBank/DDBJ databases">
        <title>The transcriptome of the halophilic microalga Tetraselmis sp. GSL018 isolated from the Great Salt Lake, Utah.</title>
        <authorList>
            <person name="Jinkerson R.E."/>
            <person name="D'Adamo S."/>
            <person name="Posewitz M.C."/>
        </authorList>
    </citation>
    <scope>NUCLEOTIDE SEQUENCE</scope>
    <source>
        <strain evidence="2">GSL018</strain>
    </source>
</reference>